<evidence type="ECO:0000313" key="3">
    <source>
        <dbReference type="Proteomes" id="UP001626549"/>
    </source>
</evidence>
<protein>
    <submittedName>
        <fullName evidence="2">Uncharacterized protein</fullName>
    </submittedName>
</protein>
<accession>A0ABZ0IF68</accession>
<dbReference type="EMBL" id="CP136865">
    <property type="protein sequence ID" value="WOJ97682.1"/>
    <property type="molecule type" value="Genomic_DNA"/>
</dbReference>
<keyword evidence="3" id="KW-1185">Reference proteome</keyword>
<gene>
    <name evidence="2" type="ORF">R0137_03690</name>
</gene>
<feature type="chain" id="PRO_5047471074" evidence="1">
    <location>
        <begin position="26"/>
        <end position="121"/>
    </location>
</feature>
<name>A0ABZ0IF68_9GAMM</name>
<keyword evidence="1" id="KW-0732">Signal</keyword>
<dbReference type="Proteomes" id="UP001626549">
    <property type="component" value="Chromosome"/>
</dbReference>
<proteinExistence type="predicted"/>
<reference evidence="2 3" key="1">
    <citation type="submission" date="2023-10" db="EMBL/GenBank/DDBJ databases">
        <title>Two novel species belonging to the OM43/NOR5 clade.</title>
        <authorList>
            <person name="Park M."/>
        </authorList>
    </citation>
    <scope>NUCLEOTIDE SEQUENCE [LARGE SCALE GENOMIC DNA]</scope>
    <source>
        <strain evidence="2 3">IMCC45268</strain>
    </source>
</reference>
<evidence type="ECO:0000313" key="2">
    <source>
        <dbReference type="EMBL" id="WOJ97682.1"/>
    </source>
</evidence>
<sequence>MKKSAAIATVILALVLAALSVPDYAELTPESEFALFAIACHIEARDSIETALAKYKVFKLESACSHESISSDIRSDGAHVLKSEELGYEMIFTPHAEGEGFVWSCRATPEKLTPEPCREDT</sequence>
<feature type="signal peptide" evidence="1">
    <location>
        <begin position="1"/>
        <end position="25"/>
    </location>
</feature>
<dbReference type="RefSeq" id="WP_407328636.1">
    <property type="nucleotide sequence ID" value="NZ_CP136865.1"/>
</dbReference>
<organism evidence="2 3">
    <name type="scientific">Congregibacter brevis</name>
    <dbReference type="NCBI Taxonomy" id="3081201"/>
    <lineage>
        <taxon>Bacteria</taxon>
        <taxon>Pseudomonadati</taxon>
        <taxon>Pseudomonadota</taxon>
        <taxon>Gammaproteobacteria</taxon>
        <taxon>Cellvibrionales</taxon>
        <taxon>Halieaceae</taxon>
        <taxon>Congregibacter</taxon>
    </lineage>
</organism>
<evidence type="ECO:0000256" key="1">
    <source>
        <dbReference type="SAM" id="SignalP"/>
    </source>
</evidence>